<dbReference type="InterPro" id="IPR016047">
    <property type="entry name" value="M23ase_b-sheet_dom"/>
</dbReference>
<dbReference type="InterPro" id="IPR011055">
    <property type="entry name" value="Dup_hybrid_motif"/>
</dbReference>
<accession>A0A7W4V2A8</accession>
<evidence type="ECO:0000256" key="2">
    <source>
        <dbReference type="SAM" id="Phobius"/>
    </source>
</evidence>
<feature type="compositionally biased region" description="Polar residues" evidence="1">
    <location>
        <begin position="1"/>
        <end position="20"/>
    </location>
</feature>
<dbReference type="GO" id="GO:0004222">
    <property type="term" value="F:metalloendopeptidase activity"/>
    <property type="evidence" value="ECO:0007669"/>
    <property type="project" value="TreeGrafter"/>
</dbReference>
<protein>
    <submittedName>
        <fullName evidence="4">Murein DD-endopeptidase MepM/ murein hydrolase activator NlpD</fullName>
    </submittedName>
</protein>
<evidence type="ECO:0000259" key="3">
    <source>
        <dbReference type="Pfam" id="PF01551"/>
    </source>
</evidence>
<keyword evidence="4" id="KW-0378">Hydrolase</keyword>
<evidence type="ECO:0000256" key="1">
    <source>
        <dbReference type="SAM" id="MobiDB-lite"/>
    </source>
</evidence>
<sequence>MADVTEPSQDGTDLSEATHSSSRRDARAAITAANKTVSKASVKKARRPVFPARVVNKAAAKKSARSVVIVAMVGGLVATVALPAYAAFKPETEAVTVQQMAAEDAQSLVIASDATDESFSRESYSATTSEEIEKKKAEEAAAERARQLAASVSTAASSSAVSVDLSMVAPGSGEVRWPVSSFTYTDINLFRPPSRPNHNGFDMLAPAGTPIYAAASGTVRASQESLGGYGVAVVIDSVINGQSVSTLYGHMTYGSRVVAAGQTVTAGQVIGLVGSTGSSTANHLHFEVTINGSLVNPLPWLQANAG</sequence>
<name>A0A7W4V2A8_9MICO</name>
<proteinExistence type="predicted"/>
<dbReference type="EMBL" id="JACHWQ010000001">
    <property type="protein sequence ID" value="MBB2975005.1"/>
    <property type="molecule type" value="Genomic_DNA"/>
</dbReference>
<dbReference type="RefSeq" id="WP_241246194.1">
    <property type="nucleotide sequence ID" value="NZ_CP049255.1"/>
</dbReference>
<dbReference type="Pfam" id="PF01551">
    <property type="entry name" value="Peptidase_M23"/>
    <property type="match status" value="1"/>
</dbReference>
<dbReference type="PANTHER" id="PTHR21666">
    <property type="entry name" value="PEPTIDASE-RELATED"/>
    <property type="match status" value="1"/>
</dbReference>
<dbReference type="AlphaFoldDB" id="A0A7W4V2A8"/>
<feature type="region of interest" description="Disordered" evidence="1">
    <location>
        <begin position="1"/>
        <end position="27"/>
    </location>
</feature>
<dbReference type="Gene3D" id="2.70.70.10">
    <property type="entry name" value="Glucose Permease (Domain IIA)"/>
    <property type="match status" value="1"/>
</dbReference>
<dbReference type="SUPFAM" id="SSF51261">
    <property type="entry name" value="Duplicated hybrid motif"/>
    <property type="match status" value="1"/>
</dbReference>
<keyword evidence="2" id="KW-1133">Transmembrane helix</keyword>
<dbReference type="PANTHER" id="PTHR21666:SF270">
    <property type="entry name" value="MUREIN HYDROLASE ACTIVATOR ENVC"/>
    <property type="match status" value="1"/>
</dbReference>
<comment type="caution">
    <text evidence="4">The sequence shown here is derived from an EMBL/GenBank/DDBJ whole genome shotgun (WGS) entry which is preliminary data.</text>
</comment>
<organism evidence="4 5">
    <name type="scientific">Microbacterium endophyticum</name>
    <dbReference type="NCBI Taxonomy" id="1526412"/>
    <lineage>
        <taxon>Bacteria</taxon>
        <taxon>Bacillati</taxon>
        <taxon>Actinomycetota</taxon>
        <taxon>Actinomycetes</taxon>
        <taxon>Micrococcales</taxon>
        <taxon>Microbacteriaceae</taxon>
        <taxon>Microbacterium</taxon>
    </lineage>
</organism>
<evidence type="ECO:0000313" key="5">
    <source>
        <dbReference type="Proteomes" id="UP000529310"/>
    </source>
</evidence>
<evidence type="ECO:0000313" key="4">
    <source>
        <dbReference type="EMBL" id="MBB2975005.1"/>
    </source>
</evidence>
<dbReference type="CDD" id="cd12797">
    <property type="entry name" value="M23_peptidase"/>
    <property type="match status" value="1"/>
</dbReference>
<keyword evidence="2" id="KW-0472">Membrane</keyword>
<reference evidence="4 5" key="1">
    <citation type="submission" date="2020-08" db="EMBL/GenBank/DDBJ databases">
        <title>Sequencing the genomes of 1000 actinobacteria strains.</title>
        <authorList>
            <person name="Klenk H.-P."/>
        </authorList>
    </citation>
    <scope>NUCLEOTIDE SEQUENCE [LARGE SCALE GENOMIC DNA]</scope>
    <source>
        <strain evidence="4 5">DSM 27099</strain>
    </source>
</reference>
<keyword evidence="5" id="KW-1185">Reference proteome</keyword>
<keyword evidence="2" id="KW-0812">Transmembrane</keyword>
<dbReference type="Proteomes" id="UP000529310">
    <property type="component" value="Unassembled WGS sequence"/>
</dbReference>
<feature type="domain" description="M23ase beta-sheet core" evidence="3">
    <location>
        <begin position="197"/>
        <end position="297"/>
    </location>
</feature>
<gene>
    <name evidence="4" type="ORF">FHX49_000546</name>
</gene>
<dbReference type="InterPro" id="IPR050570">
    <property type="entry name" value="Cell_wall_metabolism_enzyme"/>
</dbReference>
<feature type="transmembrane region" description="Helical" evidence="2">
    <location>
        <begin position="67"/>
        <end position="88"/>
    </location>
</feature>